<dbReference type="GO" id="GO:0071949">
    <property type="term" value="F:FAD binding"/>
    <property type="evidence" value="ECO:0007669"/>
    <property type="project" value="InterPro"/>
</dbReference>
<dbReference type="GO" id="GO:0050614">
    <property type="term" value="F:Delta24-sterol reductase activity"/>
    <property type="evidence" value="ECO:0007669"/>
    <property type="project" value="UniProtKB-EC"/>
</dbReference>
<keyword evidence="15" id="KW-1185">Reference proteome</keyword>
<dbReference type="InterPro" id="IPR006094">
    <property type="entry name" value="Oxid_FAD_bind_N"/>
</dbReference>
<accession>A0AAV8YIJ3</accession>
<keyword evidence="8 12" id="KW-0472">Membrane</keyword>
<dbReference type="Proteomes" id="UP001162156">
    <property type="component" value="Unassembled WGS sequence"/>
</dbReference>
<proteinExistence type="predicted"/>
<dbReference type="EMBL" id="JANEYF010002177">
    <property type="protein sequence ID" value="KAJ8950390.1"/>
    <property type="molecule type" value="Genomic_DNA"/>
</dbReference>
<evidence type="ECO:0000256" key="3">
    <source>
        <dbReference type="ARBA" id="ARBA00011738"/>
    </source>
</evidence>
<dbReference type="GO" id="GO:0005777">
    <property type="term" value="C:peroxisome"/>
    <property type="evidence" value="ECO:0007669"/>
    <property type="project" value="UniProtKB-SubCell"/>
</dbReference>
<evidence type="ECO:0000256" key="4">
    <source>
        <dbReference type="ARBA" id="ARBA00012405"/>
    </source>
</evidence>
<evidence type="ECO:0000256" key="1">
    <source>
        <dbReference type="ARBA" id="ARBA00004167"/>
    </source>
</evidence>
<dbReference type="InterPro" id="IPR040165">
    <property type="entry name" value="Diminuto-like"/>
</dbReference>
<feature type="domain" description="FAD-binding PCMH-type" evidence="13">
    <location>
        <begin position="44"/>
        <end position="220"/>
    </location>
</feature>
<evidence type="ECO:0000256" key="6">
    <source>
        <dbReference type="ARBA" id="ARBA00022989"/>
    </source>
</evidence>
<dbReference type="AlphaFoldDB" id="A0AAV8YIJ3"/>
<sequence length="454" mass="52467">MVHKPDGFVEYILIHYNWIFVCLFLLPISFVFDIWMYFRNWLVFKLSSAPKQHDKKVKHVQKQVRDWNNNGQKTQMCTARPGWQMMSFRRPIYKKTMYNVKVNLVDILEVDTEKQIVRVEPLVSMGQLTATLNPMGWTIPVLPEIDDLTVGGLVMGTGIESSSHKYGLFQHVCLSYELVLCDGSIIKCTSEENSDLFYSVPWSYGSLGILTAVEIKMIPAKKYVKLTYNPVRGLETIAKKFEEASKNTENEFVEALAYSEDQAVIMTGIQTDAPEYDKRLLSQTYQIVILGTSGWLVPPKVSLLKLTQTEAIKKLYENNHMIQDMLVPIETFVDSVKIFKETCNIFPVWLCPFILPSNPGMVHPKGNAERLYVDIGLYGVPNVENFDPKKSTRKIEKYAAEVNGFQMLYADTYMTREEFRRMFDHTLYDKLRTDMKCEKAFPEVYDKVSRAARY</sequence>
<dbReference type="InterPro" id="IPR016166">
    <property type="entry name" value="FAD-bd_PCMH"/>
</dbReference>
<comment type="subunit">
    <text evidence="3">Homodimer.</text>
</comment>
<evidence type="ECO:0000256" key="7">
    <source>
        <dbReference type="ARBA" id="ARBA00023002"/>
    </source>
</evidence>
<dbReference type="PANTHER" id="PTHR10801">
    <property type="entry name" value="24-DEHYDROCHOLESTEROL REDUCTASE"/>
    <property type="match status" value="1"/>
</dbReference>
<protein>
    <recommendedName>
        <fullName evidence="4">Delta(24)-sterol reductase</fullName>
        <ecNumber evidence="4">1.3.1.72</ecNumber>
    </recommendedName>
</protein>
<dbReference type="InterPro" id="IPR036318">
    <property type="entry name" value="FAD-bd_PCMH-like_sf"/>
</dbReference>
<comment type="subcellular location">
    <subcellularLocation>
        <location evidence="1">Membrane</location>
        <topology evidence="1">Single-pass membrane protein</topology>
    </subcellularLocation>
    <subcellularLocation>
        <location evidence="2">Peroxisome</location>
    </subcellularLocation>
</comment>
<dbReference type="PROSITE" id="PS51387">
    <property type="entry name" value="FAD_PCMH"/>
    <property type="match status" value="1"/>
</dbReference>
<feature type="transmembrane region" description="Helical" evidence="12">
    <location>
        <begin position="12"/>
        <end position="38"/>
    </location>
</feature>
<dbReference type="PANTHER" id="PTHR10801:SF0">
    <property type="entry name" value="DELTA(24)-STEROL REDUCTASE"/>
    <property type="match status" value="1"/>
</dbReference>
<evidence type="ECO:0000259" key="13">
    <source>
        <dbReference type="PROSITE" id="PS51387"/>
    </source>
</evidence>
<keyword evidence="6 12" id="KW-1133">Transmembrane helix</keyword>
<dbReference type="Gene3D" id="3.30.465.10">
    <property type="match status" value="1"/>
</dbReference>
<comment type="caution">
    <text evidence="14">The sequence shown here is derived from an EMBL/GenBank/DDBJ whole genome shotgun (WGS) entry which is preliminary data.</text>
</comment>
<gene>
    <name evidence="14" type="ORF">NQ314_007929</name>
</gene>
<dbReference type="SUPFAM" id="SSF56176">
    <property type="entry name" value="FAD-binding/transporter-associated domain-like"/>
    <property type="match status" value="1"/>
</dbReference>
<reference evidence="14" key="1">
    <citation type="journal article" date="2023" name="Insect Mol. Biol.">
        <title>Genome sequencing provides insights into the evolution of gene families encoding plant cell wall-degrading enzymes in longhorned beetles.</title>
        <authorList>
            <person name="Shin N.R."/>
            <person name="Okamura Y."/>
            <person name="Kirsch R."/>
            <person name="Pauchet Y."/>
        </authorList>
    </citation>
    <scope>NUCLEOTIDE SEQUENCE</scope>
    <source>
        <strain evidence="14">RBIC_L_NR</strain>
    </source>
</reference>
<evidence type="ECO:0000256" key="12">
    <source>
        <dbReference type="SAM" id="Phobius"/>
    </source>
</evidence>
<dbReference type="Pfam" id="PF01565">
    <property type="entry name" value="FAD_binding_4"/>
    <property type="match status" value="1"/>
</dbReference>
<evidence type="ECO:0000313" key="14">
    <source>
        <dbReference type="EMBL" id="KAJ8950390.1"/>
    </source>
</evidence>
<dbReference type="InterPro" id="IPR016169">
    <property type="entry name" value="FAD-bd_PCMH_sub2"/>
</dbReference>
<evidence type="ECO:0000256" key="10">
    <source>
        <dbReference type="ARBA" id="ARBA00051033"/>
    </source>
</evidence>
<evidence type="ECO:0000256" key="9">
    <source>
        <dbReference type="ARBA" id="ARBA00023140"/>
    </source>
</evidence>
<comment type="catalytic activity">
    <reaction evidence="10">
        <text>lanosterol + NADPH + H(+) = 24,25-dihydrolanosterol + NADP(+)</text>
        <dbReference type="Rhea" id="RHEA:33919"/>
        <dbReference type="ChEBI" id="CHEBI:15378"/>
        <dbReference type="ChEBI" id="CHEBI:16521"/>
        <dbReference type="ChEBI" id="CHEBI:28113"/>
        <dbReference type="ChEBI" id="CHEBI:57783"/>
        <dbReference type="ChEBI" id="CHEBI:58349"/>
    </reaction>
    <physiologicalReaction direction="left-to-right" evidence="10">
        <dbReference type="Rhea" id="RHEA:33920"/>
    </physiologicalReaction>
</comment>
<keyword evidence="7" id="KW-0560">Oxidoreductase</keyword>
<evidence type="ECO:0000256" key="2">
    <source>
        <dbReference type="ARBA" id="ARBA00004275"/>
    </source>
</evidence>
<evidence type="ECO:0000256" key="5">
    <source>
        <dbReference type="ARBA" id="ARBA00022692"/>
    </source>
</evidence>
<dbReference type="GO" id="GO:0016020">
    <property type="term" value="C:membrane"/>
    <property type="evidence" value="ECO:0007669"/>
    <property type="project" value="UniProtKB-SubCell"/>
</dbReference>
<organism evidence="14 15">
    <name type="scientific">Rhamnusium bicolor</name>
    <dbReference type="NCBI Taxonomy" id="1586634"/>
    <lineage>
        <taxon>Eukaryota</taxon>
        <taxon>Metazoa</taxon>
        <taxon>Ecdysozoa</taxon>
        <taxon>Arthropoda</taxon>
        <taxon>Hexapoda</taxon>
        <taxon>Insecta</taxon>
        <taxon>Pterygota</taxon>
        <taxon>Neoptera</taxon>
        <taxon>Endopterygota</taxon>
        <taxon>Coleoptera</taxon>
        <taxon>Polyphaga</taxon>
        <taxon>Cucujiformia</taxon>
        <taxon>Chrysomeloidea</taxon>
        <taxon>Cerambycidae</taxon>
        <taxon>Lepturinae</taxon>
        <taxon>Rhagiini</taxon>
        <taxon>Rhamnusium</taxon>
    </lineage>
</organism>
<keyword evidence="9" id="KW-0576">Peroxisome</keyword>
<evidence type="ECO:0000313" key="15">
    <source>
        <dbReference type="Proteomes" id="UP001162156"/>
    </source>
</evidence>
<evidence type="ECO:0000256" key="11">
    <source>
        <dbReference type="ARBA" id="ARBA00052927"/>
    </source>
</evidence>
<name>A0AAV8YIJ3_9CUCU</name>
<keyword evidence="5 12" id="KW-0812">Transmembrane</keyword>
<comment type="catalytic activity">
    <reaction evidence="11">
        <text>5alpha-cholest-8-en-3beta-ol + NADP(+) = zymosterol + NADPH + H(+)</text>
        <dbReference type="Rhea" id="RHEA:36399"/>
        <dbReference type="ChEBI" id="CHEBI:15378"/>
        <dbReference type="ChEBI" id="CHEBI:16608"/>
        <dbReference type="ChEBI" id="CHEBI:18252"/>
        <dbReference type="ChEBI" id="CHEBI:57783"/>
        <dbReference type="ChEBI" id="CHEBI:58349"/>
        <dbReference type="EC" id="1.3.1.72"/>
    </reaction>
    <physiologicalReaction direction="right-to-left" evidence="11">
        <dbReference type="Rhea" id="RHEA:36401"/>
    </physiologicalReaction>
</comment>
<dbReference type="EC" id="1.3.1.72" evidence="4"/>
<dbReference type="FunFam" id="3.30.465.10:FF:000006">
    <property type="entry name" value="Delta(24)-sterol reductase"/>
    <property type="match status" value="1"/>
</dbReference>
<dbReference type="GO" id="GO:0008202">
    <property type="term" value="P:steroid metabolic process"/>
    <property type="evidence" value="ECO:0007669"/>
    <property type="project" value="TreeGrafter"/>
</dbReference>
<dbReference type="GO" id="GO:0000246">
    <property type="term" value="F:Delta24(24-1) sterol reductase activity"/>
    <property type="evidence" value="ECO:0007669"/>
    <property type="project" value="TreeGrafter"/>
</dbReference>
<evidence type="ECO:0000256" key="8">
    <source>
        <dbReference type="ARBA" id="ARBA00023136"/>
    </source>
</evidence>